<name>A0A0C3B4K0_SERVB</name>
<dbReference type="InterPro" id="IPR001810">
    <property type="entry name" value="F-box_dom"/>
</dbReference>
<organism evidence="2 3">
    <name type="scientific">Serendipita vermifera MAFF 305830</name>
    <dbReference type="NCBI Taxonomy" id="933852"/>
    <lineage>
        <taxon>Eukaryota</taxon>
        <taxon>Fungi</taxon>
        <taxon>Dikarya</taxon>
        <taxon>Basidiomycota</taxon>
        <taxon>Agaricomycotina</taxon>
        <taxon>Agaricomycetes</taxon>
        <taxon>Sebacinales</taxon>
        <taxon>Serendipitaceae</taxon>
        <taxon>Serendipita</taxon>
    </lineage>
</organism>
<sequence>MNYSPKWSEYEHFESIHELDSAHVSRVAAPADRLPEEVLVFIFKILIEPRSTSIGPLLLVSHYWHYVAVTTPSIWSRIHSRPHSLEEVRKDTTYFQIAAKNSAGLPLDVTIDLQNLDYWGKKGIPTAVSHEDQRDDADVVLSGLIKAFVGDNRTNIARLRSISLNDAYQNELSFMSSERAIGRLLKELDCPAPLLESLSLHLYSIEPYFFRRRSLHDLKALKHFTFDAGGHLNYIRFIPETIQTLSFRLLGTTQVLSQFIGLRTLSIANWTSLGLSDEADPEVIFPLLECLTLRLCHPSGMRFRTALLPHKIRAPSLNTLRLLDAEAITAVGIAEAYHHVHTLDLLSPQSQVIIGFIKRHLYKYAALVNLTVFPGNLNVVKDEGLALTGLNFVYTIISDKEGMAVDASIELPLWKPASDYIYKKHAIYSGQ</sequence>
<dbReference type="Pfam" id="PF12937">
    <property type="entry name" value="F-box-like"/>
    <property type="match status" value="1"/>
</dbReference>
<dbReference type="HOGENOM" id="CLU_627250_0_0_1"/>
<dbReference type="InterPro" id="IPR036047">
    <property type="entry name" value="F-box-like_dom_sf"/>
</dbReference>
<dbReference type="OrthoDB" id="8048523at2759"/>
<evidence type="ECO:0000313" key="2">
    <source>
        <dbReference type="EMBL" id="KIM26421.1"/>
    </source>
</evidence>
<dbReference type="SUPFAM" id="SSF81383">
    <property type="entry name" value="F-box domain"/>
    <property type="match status" value="1"/>
</dbReference>
<gene>
    <name evidence="2" type="ORF">M408DRAFT_25388</name>
</gene>
<evidence type="ECO:0000259" key="1">
    <source>
        <dbReference type="Pfam" id="PF12937"/>
    </source>
</evidence>
<reference evidence="2 3" key="1">
    <citation type="submission" date="2014-04" db="EMBL/GenBank/DDBJ databases">
        <authorList>
            <consortium name="DOE Joint Genome Institute"/>
            <person name="Kuo A."/>
            <person name="Zuccaro A."/>
            <person name="Kohler A."/>
            <person name="Nagy L.G."/>
            <person name="Floudas D."/>
            <person name="Copeland A."/>
            <person name="Barry K.W."/>
            <person name="Cichocki N."/>
            <person name="Veneault-Fourrey C."/>
            <person name="LaButti K."/>
            <person name="Lindquist E.A."/>
            <person name="Lipzen A."/>
            <person name="Lundell T."/>
            <person name="Morin E."/>
            <person name="Murat C."/>
            <person name="Sun H."/>
            <person name="Tunlid A."/>
            <person name="Henrissat B."/>
            <person name="Grigoriev I.V."/>
            <person name="Hibbett D.S."/>
            <person name="Martin F."/>
            <person name="Nordberg H.P."/>
            <person name="Cantor M.N."/>
            <person name="Hua S.X."/>
        </authorList>
    </citation>
    <scope>NUCLEOTIDE SEQUENCE [LARGE SCALE GENOMIC DNA]</scope>
    <source>
        <strain evidence="2 3">MAFF 305830</strain>
    </source>
</reference>
<proteinExistence type="predicted"/>
<feature type="domain" description="F-box" evidence="1">
    <location>
        <begin position="32"/>
        <end position="79"/>
    </location>
</feature>
<keyword evidence="3" id="KW-1185">Reference proteome</keyword>
<dbReference type="EMBL" id="KN824306">
    <property type="protein sequence ID" value="KIM26421.1"/>
    <property type="molecule type" value="Genomic_DNA"/>
</dbReference>
<dbReference type="AlphaFoldDB" id="A0A0C3B4K0"/>
<accession>A0A0C3B4K0</accession>
<dbReference type="Proteomes" id="UP000054097">
    <property type="component" value="Unassembled WGS sequence"/>
</dbReference>
<reference evidence="3" key="2">
    <citation type="submission" date="2015-01" db="EMBL/GenBank/DDBJ databases">
        <title>Evolutionary Origins and Diversification of the Mycorrhizal Mutualists.</title>
        <authorList>
            <consortium name="DOE Joint Genome Institute"/>
            <consortium name="Mycorrhizal Genomics Consortium"/>
            <person name="Kohler A."/>
            <person name="Kuo A."/>
            <person name="Nagy L.G."/>
            <person name="Floudas D."/>
            <person name="Copeland A."/>
            <person name="Barry K.W."/>
            <person name="Cichocki N."/>
            <person name="Veneault-Fourrey C."/>
            <person name="LaButti K."/>
            <person name="Lindquist E.A."/>
            <person name="Lipzen A."/>
            <person name="Lundell T."/>
            <person name="Morin E."/>
            <person name="Murat C."/>
            <person name="Riley R."/>
            <person name="Ohm R."/>
            <person name="Sun H."/>
            <person name="Tunlid A."/>
            <person name="Henrissat B."/>
            <person name="Grigoriev I.V."/>
            <person name="Hibbett D.S."/>
            <person name="Martin F."/>
        </authorList>
    </citation>
    <scope>NUCLEOTIDE SEQUENCE [LARGE SCALE GENOMIC DNA]</scope>
    <source>
        <strain evidence="3">MAFF 305830</strain>
    </source>
</reference>
<protein>
    <recommendedName>
        <fullName evidence="1">F-box domain-containing protein</fullName>
    </recommendedName>
</protein>
<evidence type="ECO:0000313" key="3">
    <source>
        <dbReference type="Proteomes" id="UP000054097"/>
    </source>
</evidence>